<keyword evidence="5 6" id="KW-0472">Membrane</keyword>
<dbReference type="InterPro" id="IPR001248">
    <property type="entry name" value="Pur-cyt_permease"/>
</dbReference>
<evidence type="ECO:0000256" key="4">
    <source>
        <dbReference type="ARBA" id="ARBA00022989"/>
    </source>
</evidence>
<dbReference type="EMBL" id="LCWF01000190">
    <property type="protein sequence ID" value="KKY15336.1"/>
    <property type="molecule type" value="Genomic_DNA"/>
</dbReference>
<sequence length="552" mass="60225">MSTDMDGVVIQIPCWKLPKQTSSIAPPEIWTNADQDPVPREQQTWTGLAFVMYWFSDLVTVSGWSAPASILTVGLSSTDAILITLCAAICNAIPTVMNGAIGANLHIPFPIAIRASYGYWFSYFCVVSRGILALFWFGVQGAFGADCITPIICSIWPSYAYLPNHLPTSAGITTQGMISYLLYQILQFPFLLIPTERLKYMFMIKAIVVPPTALAMVIYVSVKAGGGSDLFGQPATVHGSKRAWLWLANLTSVTGGFSTLAVNISDFSRFAKSPGAQVWQLPCIPFFKVIVGVFGVVAAGASTKVYGETLWSPIDIINEWNGTPGGRAAMFFCGLVWLLAQFCVNISANSVSFANDVTTLAPKWFNIRRGVILASVLGGWALCPWIIVASADTFLNFMSGYAIFMAPIAGILMSDYWIVKKRDYDVPALYDPKGIYKYNKFGCNWRALVTTLIVIVPLLPGLASAVSPSTVQISEGLKHLYDFNWLYGFLLSIFLYVGLNWGFPEPSTTADRVIYGVPEAVSGDDDLERQGNFSGKEKMFQDTLTGTHVGAA</sequence>
<feature type="transmembrane region" description="Helical" evidence="6">
    <location>
        <begin position="394"/>
        <end position="413"/>
    </location>
</feature>
<keyword evidence="8" id="KW-1185">Reference proteome</keyword>
<feature type="transmembrane region" description="Helical" evidence="6">
    <location>
        <begin position="286"/>
        <end position="307"/>
    </location>
</feature>
<evidence type="ECO:0000256" key="1">
    <source>
        <dbReference type="ARBA" id="ARBA00004141"/>
    </source>
</evidence>
<feature type="transmembrane region" description="Helical" evidence="6">
    <location>
        <begin position="200"/>
        <end position="222"/>
    </location>
</feature>
<protein>
    <submittedName>
        <fullName evidence="7">Putative ncs1 allantoate transporter</fullName>
    </submittedName>
</protein>
<dbReference type="FunFam" id="1.10.4160.10:FF:000001">
    <property type="entry name" value="Uracil permease, putative"/>
    <property type="match status" value="1"/>
</dbReference>
<keyword evidence="4 6" id="KW-1133">Transmembrane helix</keyword>
<reference evidence="7 8" key="2">
    <citation type="submission" date="2015-05" db="EMBL/GenBank/DDBJ databases">
        <authorList>
            <person name="Morales-Cruz A."/>
            <person name="Amrine K.C."/>
            <person name="Cantu D."/>
        </authorList>
    </citation>
    <scope>NUCLEOTIDE SEQUENCE [LARGE SCALE GENOMIC DNA]</scope>
    <source>
        <strain evidence="7">UCRPC4</strain>
    </source>
</reference>
<feature type="transmembrane region" description="Helical" evidence="6">
    <location>
        <begin position="327"/>
        <end position="348"/>
    </location>
</feature>
<comment type="caution">
    <text evidence="7">The sequence shown here is derived from an EMBL/GenBank/DDBJ whole genome shotgun (WGS) entry which is preliminary data.</text>
</comment>
<name>A0A0G2DZ03_PHACM</name>
<feature type="transmembrane region" description="Helical" evidence="6">
    <location>
        <begin position="81"/>
        <end position="105"/>
    </location>
</feature>
<dbReference type="CDD" id="cd11482">
    <property type="entry name" value="SLC-NCS1sbd_NRT1-like"/>
    <property type="match status" value="1"/>
</dbReference>
<evidence type="ECO:0000313" key="8">
    <source>
        <dbReference type="Proteomes" id="UP000053317"/>
    </source>
</evidence>
<evidence type="ECO:0000256" key="6">
    <source>
        <dbReference type="SAM" id="Phobius"/>
    </source>
</evidence>
<evidence type="ECO:0000256" key="5">
    <source>
        <dbReference type="ARBA" id="ARBA00023136"/>
    </source>
</evidence>
<dbReference type="AlphaFoldDB" id="A0A0G2DZ03"/>
<proteinExistence type="inferred from homology"/>
<dbReference type="Proteomes" id="UP000053317">
    <property type="component" value="Unassembled WGS sequence"/>
</dbReference>
<accession>A0A0G2DZ03</accession>
<comment type="subcellular location">
    <subcellularLocation>
        <location evidence="1">Membrane</location>
        <topology evidence="1">Multi-pass membrane protein</topology>
    </subcellularLocation>
</comment>
<dbReference type="GO" id="GO:0005886">
    <property type="term" value="C:plasma membrane"/>
    <property type="evidence" value="ECO:0007669"/>
    <property type="project" value="TreeGrafter"/>
</dbReference>
<evidence type="ECO:0000313" key="7">
    <source>
        <dbReference type="EMBL" id="KKY15336.1"/>
    </source>
</evidence>
<keyword evidence="3 6" id="KW-0812">Transmembrane</keyword>
<feature type="transmembrane region" description="Helical" evidence="6">
    <location>
        <begin position="369"/>
        <end position="388"/>
    </location>
</feature>
<feature type="transmembrane region" description="Helical" evidence="6">
    <location>
        <begin position="445"/>
        <end position="465"/>
    </location>
</feature>
<organism evidence="7 8">
    <name type="scientific">Phaeomoniella chlamydospora</name>
    <name type="common">Phaeoacremonium chlamydosporum</name>
    <dbReference type="NCBI Taxonomy" id="158046"/>
    <lineage>
        <taxon>Eukaryota</taxon>
        <taxon>Fungi</taxon>
        <taxon>Dikarya</taxon>
        <taxon>Ascomycota</taxon>
        <taxon>Pezizomycotina</taxon>
        <taxon>Eurotiomycetes</taxon>
        <taxon>Chaetothyriomycetidae</taxon>
        <taxon>Phaeomoniellales</taxon>
        <taxon>Phaeomoniellaceae</taxon>
        <taxon>Phaeomoniella</taxon>
    </lineage>
</organism>
<feature type="transmembrane region" description="Helical" evidence="6">
    <location>
        <begin position="117"/>
        <end position="137"/>
    </location>
</feature>
<evidence type="ECO:0000256" key="3">
    <source>
        <dbReference type="ARBA" id="ARBA00022692"/>
    </source>
</evidence>
<dbReference type="PANTHER" id="PTHR30618:SF0">
    <property type="entry name" value="PURINE-URACIL PERMEASE NCS1"/>
    <property type="match status" value="1"/>
</dbReference>
<feature type="transmembrane region" description="Helical" evidence="6">
    <location>
        <begin position="172"/>
        <end position="193"/>
    </location>
</feature>
<evidence type="ECO:0000256" key="2">
    <source>
        <dbReference type="ARBA" id="ARBA00008974"/>
    </source>
</evidence>
<feature type="transmembrane region" description="Helical" evidence="6">
    <location>
        <begin position="50"/>
        <end position="75"/>
    </location>
</feature>
<dbReference type="OrthoDB" id="2018619at2759"/>
<feature type="transmembrane region" description="Helical" evidence="6">
    <location>
        <begin position="485"/>
        <end position="503"/>
    </location>
</feature>
<feature type="transmembrane region" description="Helical" evidence="6">
    <location>
        <begin position="242"/>
        <end position="265"/>
    </location>
</feature>
<dbReference type="Pfam" id="PF02133">
    <property type="entry name" value="Transp_cyt_pur"/>
    <property type="match status" value="1"/>
</dbReference>
<gene>
    <name evidence="7" type="ORF">UCRPC4_g06393</name>
</gene>
<dbReference type="InterPro" id="IPR045225">
    <property type="entry name" value="Uracil/uridine/allantoin_perm"/>
</dbReference>
<reference evidence="7 8" key="1">
    <citation type="submission" date="2015-05" db="EMBL/GenBank/DDBJ databases">
        <title>Distinctive expansion of gene families associated with plant cell wall degradation and secondary metabolism in the genomes of grapevine trunk pathogens.</title>
        <authorList>
            <person name="Lawrence D.P."/>
            <person name="Travadon R."/>
            <person name="Rolshausen P.E."/>
            <person name="Baumgartner K."/>
        </authorList>
    </citation>
    <scope>NUCLEOTIDE SEQUENCE [LARGE SCALE GENOMIC DNA]</scope>
    <source>
        <strain evidence="7">UCRPC4</strain>
    </source>
</reference>
<dbReference type="PANTHER" id="PTHR30618">
    <property type="entry name" value="NCS1 FAMILY PURINE/PYRIMIDINE TRANSPORTER"/>
    <property type="match status" value="1"/>
</dbReference>
<comment type="similarity">
    <text evidence="2">Belongs to the purine-cytosine permease (2.A.39) family.</text>
</comment>
<dbReference type="GO" id="GO:0015205">
    <property type="term" value="F:nucleobase transmembrane transporter activity"/>
    <property type="evidence" value="ECO:0007669"/>
    <property type="project" value="TreeGrafter"/>
</dbReference>
<dbReference type="Gene3D" id="1.10.4160.10">
    <property type="entry name" value="Hydantoin permease"/>
    <property type="match status" value="1"/>
</dbReference>